<name>A0A9P4MT07_9PLEO</name>
<keyword evidence="5" id="KW-0539">Nucleus</keyword>
<evidence type="ECO:0000256" key="1">
    <source>
        <dbReference type="ARBA" id="ARBA00004126"/>
    </source>
</evidence>
<keyword evidence="2 7" id="KW-0812">Transmembrane</keyword>
<protein>
    <recommendedName>
        <fullName evidence="10">Indole-diterpene biosynthesis protein PaxU</fullName>
    </recommendedName>
</protein>
<feature type="non-terminal residue" evidence="8">
    <location>
        <position position="294"/>
    </location>
</feature>
<feature type="non-terminal residue" evidence="8">
    <location>
        <position position="1"/>
    </location>
</feature>
<evidence type="ECO:0008006" key="10">
    <source>
        <dbReference type="Google" id="ProtNLM"/>
    </source>
</evidence>
<reference evidence="8" key="1">
    <citation type="journal article" date="2020" name="Stud. Mycol.">
        <title>101 Dothideomycetes genomes: a test case for predicting lifestyles and emergence of pathogens.</title>
        <authorList>
            <person name="Haridas S."/>
            <person name="Albert R."/>
            <person name="Binder M."/>
            <person name="Bloem J."/>
            <person name="Labutti K."/>
            <person name="Salamov A."/>
            <person name="Andreopoulos B."/>
            <person name="Baker S."/>
            <person name="Barry K."/>
            <person name="Bills G."/>
            <person name="Bluhm B."/>
            <person name="Cannon C."/>
            <person name="Castanera R."/>
            <person name="Culley D."/>
            <person name="Daum C."/>
            <person name="Ezra D."/>
            <person name="Gonzalez J."/>
            <person name="Henrissat B."/>
            <person name="Kuo A."/>
            <person name="Liang C."/>
            <person name="Lipzen A."/>
            <person name="Lutzoni F."/>
            <person name="Magnuson J."/>
            <person name="Mondo S."/>
            <person name="Nolan M."/>
            <person name="Ohm R."/>
            <person name="Pangilinan J."/>
            <person name="Park H.-J."/>
            <person name="Ramirez L."/>
            <person name="Alfaro M."/>
            <person name="Sun H."/>
            <person name="Tritt A."/>
            <person name="Yoshinaga Y."/>
            <person name="Zwiers L.-H."/>
            <person name="Turgeon B."/>
            <person name="Goodwin S."/>
            <person name="Spatafora J."/>
            <person name="Crous P."/>
            <person name="Grigoriev I."/>
        </authorList>
    </citation>
    <scope>NUCLEOTIDE SEQUENCE</scope>
    <source>
        <strain evidence="8">ATCC 74209</strain>
    </source>
</reference>
<dbReference type="OrthoDB" id="77878at2759"/>
<proteinExistence type="predicted"/>
<keyword evidence="9" id="KW-1185">Reference proteome</keyword>
<accession>A0A9P4MT07</accession>
<evidence type="ECO:0000256" key="4">
    <source>
        <dbReference type="ARBA" id="ARBA00023136"/>
    </source>
</evidence>
<dbReference type="Proteomes" id="UP000799536">
    <property type="component" value="Unassembled WGS sequence"/>
</dbReference>
<dbReference type="GO" id="GO:0031965">
    <property type="term" value="C:nuclear membrane"/>
    <property type="evidence" value="ECO:0007669"/>
    <property type="project" value="UniProtKB-SubCell"/>
</dbReference>
<dbReference type="Pfam" id="PF05705">
    <property type="entry name" value="DUF829"/>
    <property type="match status" value="1"/>
</dbReference>
<dbReference type="PANTHER" id="PTHR12265">
    <property type="entry name" value="TRANSMEMBRANE PROTEIN 53"/>
    <property type="match status" value="1"/>
</dbReference>
<dbReference type="PANTHER" id="PTHR12265:SF30">
    <property type="entry name" value="TRANSMEMBRANE PROTEIN 53"/>
    <property type="match status" value="1"/>
</dbReference>
<evidence type="ECO:0000256" key="7">
    <source>
        <dbReference type="SAM" id="Phobius"/>
    </source>
</evidence>
<dbReference type="InterPro" id="IPR008547">
    <property type="entry name" value="DUF829_TMEM53"/>
</dbReference>
<sequence length="294" mass="33985">SKSKSFIPGFKPVSPTVWSYIPNCEFSNISTSTSTLYFLNTPAHPSLILLFPWTGAQPRHIQKYTSAYQTLFPTSLIVVVTTSIKDLCFRSSRIKQRRLQPLICYLTSTFLESKTKNGSILLHCFSEGGSNKATEFADLFYRERRARLLVTTLCLDSTPGHPRYRQLCNAFAYSLPRHRIVRFPGLIVGGFVLGGFWIIYKLFKGQEKNIISKTRRRFEDKEVWGIGDEREVRVYLYSEADRLIKWVDVKEHAESARRDGVEVYEVRFRDSGHCGHIRGEQADGYWYGIVRTWE</sequence>
<evidence type="ECO:0000256" key="2">
    <source>
        <dbReference type="ARBA" id="ARBA00022692"/>
    </source>
</evidence>
<evidence type="ECO:0000256" key="5">
    <source>
        <dbReference type="ARBA" id="ARBA00023242"/>
    </source>
</evidence>
<comment type="caution">
    <text evidence="8">The sequence shown here is derived from an EMBL/GenBank/DDBJ whole genome shotgun (WGS) entry which is preliminary data.</text>
</comment>
<dbReference type="AlphaFoldDB" id="A0A9P4MT07"/>
<evidence type="ECO:0000256" key="3">
    <source>
        <dbReference type="ARBA" id="ARBA00022989"/>
    </source>
</evidence>
<evidence type="ECO:0000313" key="8">
    <source>
        <dbReference type="EMBL" id="KAF2202026.1"/>
    </source>
</evidence>
<keyword evidence="4 7" id="KW-0472">Membrane</keyword>
<comment type="subcellular location">
    <subcellularLocation>
        <location evidence="6">Endomembrane system</location>
        <topology evidence="6">Single-pass membrane protein</topology>
    </subcellularLocation>
    <subcellularLocation>
        <location evidence="1">Nucleus membrane</location>
    </subcellularLocation>
</comment>
<gene>
    <name evidence="8" type="ORF">GQ43DRAFT_350175</name>
</gene>
<dbReference type="EMBL" id="ML993952">
    <property type="protein sequence ID" value="KAF2202026.1"/>
    <property type="molecule type" value="Genomic_DNA"/>
</dbReference>
<keyword evidence="3 7" id="KW-1133">Transmembrane helix</keyword>
<organism evidence="8 9">
    <name type="scientific">Delitschia confertaspora ATCC 74209</name>
    <dbReference type="NCBI Taxonomy" id="1513339"/>
    <lineage>
        <taxon>Eukaryota</taxon>
        <taxon>Fungi</taxon>
        <taxon>Dikarya</taxon>
        <taxon>Ascomycota</taxon>
        <taxon>Pezizomycotina</taxon>
        <taxon>Dothideomycetes</taxon>
        <taxon>Pleosporomycetidae</taxon>
        <taxon>Pleosporales</taxon>
        <taxon>Delitschiaceae</taxon>
        <taxon>Delitschia</taxon>
    </lineage>
</organism>
<feature type="transmembrane region" description="Helical" evidence="7">
    <location>
        <begin position="183"/>
        <end position="203"/>
    </location>
</feature>
<evidence type="ECO:0000256" key="6">
    <source>
        <dbReference type="ARBA" id="ARBA00037847"/>
    </source>
</evidence>
<evidence type="ECO:0000313" key="9">
    <source>
        <dbReference type="Proteomes" id="UP000799536"/>
    </source>
</evidence>